<accession>A0A067SRZ9</accession>
<organism evidence="1 2">
    <name type="scientific">Galerina marginata (strain CBS 339.88)</name>
    <dbReference type="NCBI Taxonomy" id="685588"/>
    <lineage>
        <taxon>Eukaryota</taxon>
        <taxon>Fungi</taxon>
        <taxon>Dikarya</taxon>
        <taxon>Basidiomycota</taxon>
        <taxon>Agaricomycotina</taxon>
        <taxon>Agaricomycetes</taxon>
        <taxon>Agaricomycetidae</taxon>
        <taxon>Agaricales</taxon>
        <taxon>Agaricineae</taxon>
        <taxon>Strophariaceae</taxon>
        <taxon>Galerina</taxon>
    </lineage>
</organism>
<proteinExistence type="predicted"/>
<reference evidence="2" key="1">
    <citation type="journal article" date="2014" name="Proc. Natl. Acad. Sci. U.S.A.">
        <title>Extensive sampling of basidiomycete genomes demonstrates inadequacy of the white-rot/brown-rot paradigm for wood decay fungi.</title>
        <authorList>
            <person name="Riley R."/>
            <person name="Salamov A.A."/>
            <person name="Brown D.W."/>
            <person name="Nagy L.G."/>
            <person name="Floudas D."/>
            <person name="Held B.W."/>
            <person name="Levasseur A."/>
            <person name="Lombard V."/>
            <person name="Morin E."/>
            <person name="Otillar R."/>
            <person name="Lindquist E.A."/>
            <person name="Sun H."/>
            <person name="LaButti K.M."/>
            <person name="Schmutz J."/>
            <person name="Jabbour D."/>
            <person name="Luo H."/>
            <person name="Baker S.E."/>
            <person name="Pisabarro A.G."/>
            <person name="Walton J.D."/>
            <person name="Blanchette R.A."/>
            <person name="Henrissat B."/>
            <person name="Martin F."/>
            <person name="Cullen D."/>
            <person name="Hibbett D.S."/>
            <person name="Grigoriev I.V."/>
        </authorList>
    </citation>
    <scope>NUCLEOTIDE SEQUENCE [LARGE SCALE GENOMIC DNA]</scope>
    <source>
        <strain evidence="2">CBS 339.88</strain>
    </source>
</reference>
<protein>
    <recommendedName>
        <fullName evidence="3">F-box domain-containing protein</fullName>
    </recommendedName>
</protein>
<dbReference type="AlphaFoldDB" id="A0A067SRZ9"/>
<evidence type="ECO:0000313" key="1">
    <source>
        <dbReference type="EMBL" id="KDR73740.1"/>
    </source>
</evidence>
<dbReference type="Proteomes" id="UP000027222">
    <property type="component" value="Unassembled WGS sequence"/>
</dbReference>
<gene>
    <name evidence="1" type="ORF">GALMADRAFT_630732</name>
</gene>
<sequence length="305" mass="34868">MEHLGLDIFSNVVEHLNNGDEEESQALKALSLSCRALLPLCQAVIFREIKFLLQTEPKTNTHPARRFDELLKTSPHIAAYVHCFTYITKKADLSDYITLPIVTRMLSAFTRLKEFHLIWDAYWPGSRPLLDWTHLPNYMNDACRPFCRAVEKLLECEDLVCIKIHCISFFPFQIFTQRAKVMDVDEDEGVRVKMTIVERAAEPPTFVSIRNYSTGMARHPRVPLPLRKLKEVRLSEQTCLQSESPNLESSTIPAFAFHAAQRVSFCLHENVDGIDLVHVDKILRLAHSIKTLDLILKPGGSSELL</sequence>
<dbReference type="OrthoDB" id="2846898at2759"/>
<keyword evidence="2" id="KW-1185">Reference proteome</keyword>
<evidence type="ECO:0000313" key="2">
    <source>
        <dbReference type="Proteomes" id="UP000027222"/>
    </source>
</evidence>
<name>A0A067SRZ9_GALM3</name>
<dbReference type="EMBL" id="KL142385">
    <property type="protein sequence ID" value="KDR73740.1"/>
    <property type="molecule type" value="Genomic_DNA"/>
</dbReference>
<dbReference type="HOGENOM" id="CLU_053553_0_0_1"/>
<evidence type="ECO:0008006" key="3">
    <source>
        <dbReference type="Google" id="ProtNLM"/>
    </source>
</evidence>